<evidence type="ECO:0000256" key="8">
    <source>
        <dbReference type="ARBA" id="ARBA00023169"/>
    </source>
</evidence>
<evidence type="ECO:0000256" key="3">
    <source>
        <dbReference type="ARBA" id="ARBA00022475"/>
    </source>
</evidence>
<dbReference type="GO" id="GO:0016780">
    <property type="term" value="F:phosphotransferase activity, for other substituted phosphate groups"/>
    <property type="evidence" value="ECO:0007669"/>
    <property type="project" value="TreeGrafter"/>
</dbReference>
<proteinExistence type="inferred from homology"/>
<dbReference type="AlphaFoldDB" id="A0A849L038"/>
<keyword evidence="6 9" id="KW-1133">Transmembrane helix</keyword>
<evidence type="ECO:0000256" key="9">
    <source>
        <dbReference type="SAM" id="Phobius"/>
    </source>
</evidence>
<keyword evidence="12" id="KW-1185">Reference proteome</keyword>
<dbReference type="GO" id="GO:0000271">
    <property type="term" value="P:polysaccharide biosynthetic process"/>
    <property type="evidence" value="ECO:0007669"/>
    <property type="project" value="UniProtKB-KW"/>
</dbReference>
<keyword evidence="3" id="KW-1003">Cell membrane</keyword>
<dbReference type="PANTHER" id="PTHR30576:SF4">
    <property type="entry name" value="UNDECAPRENYL-PHOSPHATE GALACTOSE PHOSPHOTRANSFERASE"/>
    <property type="match status" value="1"/>
</dbReference>
<feature type="transmembrane region" description="Helical" evidence="9">
    <location>
        <begin position="29"/>
        <end position="57"/>
    </location>
</feature>
<organism evidence="11 12">
    <name type="scientific">Halovulum dunhuangense</name>
    <dbReference type="NCBI Taxonomy" id="1505036"/>
    <lineage>
        <taxon>Bacteria</taxon>
        <taxon>Pseudomonadati</taxon>
        <taxon>Pseudomonadota</taxon>
        <taxon>Alphaproteobacteria</taxon>
        <taxon>Rhodobacterales</taxon>
        <taxon>Paracoccaceae</taxon>
        <taxon>Halovulum</taxon>
    </lineage>
</organism>
<evidence type="ECO:0000256" key="5">
    <source>
        <dbReference type="ARBA" id="ARBA00022692"/>
    </source>
</evidence>
<dbReference type="Pfam" id="PF02397">
    <property type="entry name" value="Bac_transf"/>
    <property type="match status" value="1"/>
</dbReference>
<protein>
    <submittedName>
        <fullName evidence="11">Sugar transferase</fullName>
    </submittedName>
</protein>
<name>A0A849L038_9RHOB</name>
<evidence type="ECO:0000313" key="11">
    <source>
        <dbReference type="EMBL" id="NNU79060.1"/>
    </source>
</evidence>
<dbReference type="RefSeq" id="WP_171321725.1">
    <property type="nucleotide sequence ID" value="NZ_JABFBC010000001.1"/>
</dbReference>
<comment type="similarity">
    <text evidence="2">Belongs to the bacterial sugar transferase family.</text>
</comment>
<dbReference type="EMBL" id="JABFBC010000001">
    <property type="protein sequence ID" value="NNU79060.1"/>
    <property type="molecule type" value="Genomic_DNA"/>
</dbReference>
<feature type="domain" description="Bacterial sugar transferase" evidence="10">
    <location>
        <begin position="22"/>
        <end position="212"/>
    </location>
</feature>
<dbReference type="Proteomes" id="UP000572377">
    <property type="component" value="Unassembled WGS sequence"/>
</dbReference>
<dbReference type="GO" id="GO:0005886">
    <property type="term" value="C:plasma membrane"/>
    <property type="evidence" value="ECO:0007669"/>
    <property type="project" value="UniProtKB-SubCell"/>
</dbReference>
<evidence type="ECO:0000256" key="2">
    <source>
        <dbReference type="ARBA" id="ARBA00006464"/>
    </source>
</evidence>
<dbReference type="InterPro" id="IPR003362">
    <property type="entry name" value="Bact_transf"/>
</dbReference>
<evidence type="ECO:0000256" key="6">
    <source>
        <dbReference type="ARBA" id="ARBA00022989"/>
    </source>
</evidence>
<evidence type="ECO:0000256" key="1">
    <source>
        <dbReference type="ARBA" id="ARBA00004236"/>
    </source>
</evidence>
<evidence type="ECO:0000256" key="4">
    <source>
        <dbReference type="ARBA" id="ARBA00022679"/>
    </source>
</evidence>
<sequence>MSLSWDPVLALAPAPLYATRLKRLLDLCIALALLPLALPLVALAAACIAAGGGAPFYGHVRIGRGGRAFRCWKLRTMRVDGDAILARHLAADPAARAEWQSTRKLRHDPRVTPLGHLFRVTSIDELPQLLNVLRGEMSLVGPRPVTGAELARYGRDAEAYLALLPGITGAWQVAGRNALTLTQRIAHDADYARRISFRTDLAILVRTGRAVLGGGG</sequence>
<dbReference type="PANTHER" id="PTHR30576">
    <property type="entry name" value="COLANIC BIOSYNTHESIS UDP-GLUCOSE LIPID CARRIER TRANSFERASE"/>
    <property type="match status" value="1"/>
</dbReference>
<comment type="caution">
    <text evidence="11">The sequence shown here is derived from an EMBL/GenBank/DDBJ whole genome shotgun (WGS) entry which is preliminary data.</text>
</comment>
<keyword evidence="8" id="KW-0270">Exopolysaccharide synthesis</keyword>
<reference evidence="11 12" key="1">
    <citation type="submission" date="2020-05" db="EMBL/GenBank/DDBJ databases">
        <title>Gimesia benthica sp. nov., a novel planctomycete isolated from a deep-sea water sample of the Northwest Indian Ocean.</title>
        <authorList>
            <person name="Wang J."/>
            <person name="Ruan C."/>
            <person name="Song L."/>
            <person name="Zhu Y."/>
            <person name="Li A."/>
            <person name="Zheng X."/>
            <person name="Wang L."/>
            <person name="Lu Z."/>
            <person name="Huang Y."/>
            <person name="Du W."/>
            <person name="Zhou Y."/>
            <person name="Huang L."/>
            <person name="Dai X."/>
        </authorList>
    </citation>
    <scope>NUCLEOTIDE SEQUENCE [LARGE SCALE GENOMIC DNA]</scope>
    <source>
        <strain evidence="11 12">YYQ-30</strain>
    </source>
</reference>
<evidence type="ECO:0000313" key="12">
    <source>
        <dbReference type="Proteomes" id="UP000572377"/>
    </source>
</evidence>
<comment type="subcellular location">
    <subcellularLocation>
        <location evidence="1">Cell membrane</location>
    </subcellularLocation>
</comment>
<evidence type="ECO:0000256" key="7">
    <source>
        <dbReference type="ARBA" id="ARBA00023136"/>
    </source>
</evidence>
<accession>A0A849L038</accession>
<keyword evidence="7 9" id="KW-0472">Membrane</keyword>
<keyword evidence="4 11" id="KW-0808">Transferase</keyword>
<evidence type="ECO:0000259" key="10">
    <source>
        <dbReference type="Pfam" id="PF02397"/>
    </source>
</evidence>
<keyword evidence="5 9" id="KW-0812">Transmembrane</keyword>
<gene>
    <name evidence="11" type="ORF">HMH01_01295</name>
</gene>